<gene>
    <name evidence="1" type="ORF">DW018_00100</name>
</gene>
<evidence type="ECO:0000313" key="2">
    <source>
        <dbReference type="Proteomes" id="UP000283314"/>
    </source>
</evidence>
<comment type="caution">
    <text evidence="1">The sequence shown here is derived from an EMBL/GenBank/DDBJ whole genome shotgun (WGS) entry which is preliminary data.</text>
</comment>
<dbReference type="EMBL" id="QROT01000001">
    <property type="protein sequence ID" value="RHL47875.1"/>
    <property type="molecule type" value="Genomic_DNA"/>
</dbReference>
<dbReference type="RefSeq" id="WP_118379030.1">
    <property type="nucleotide sequence ID" value="NZ_CABJDQ010000001.1"/>
</dbReference>
<dbReference type="Proteomes" id="UP000283314">
    <property type="component" value="Unassembled WGS sequence"/>
</dbReference>
<accession>A0A415LH42</accession>
<organism evidence="1 2">
    <name type="scientific">Eubacterium ventriosum</name>
    <dbReference type="NCBI Taxonomy" id="39496"/>
    <lineage>
        <taxon>Bacteria</taxon>
        <taxon>Bacillati</taxon>
        <taxon>Bacillota</taxon>
        <taxon>Clostridia</taxon>
        <taxon>Eubacteriales</taxon>
        <taxon>Eubacteriaceae</taxon>
        <taxon>Eubacterium</taxon>
    </lineage>
</organism>
<sequence length="58" mass="6902">MAKMGRPKKENPICRVVTVKFKETEYQIMLEYAQRHNLSISQLLRLGAELQIRNERNQ</sequence>
<proteinExistence type="predicted"/>
<dbReference type="GeneID" id="66465633"/>
<evidence type="ECO:0000313" key="1">
    <source>
        <dbReference type="EMBL" id="RHL47875.1"/>
    </source>
</evidence>
<reference evidence="1 2" key="1">
    <citation type="submission" date="2018-08" db="EMBL/GenBank/DDBJ databases">
        <title>A genome reference for cultivated species of the human gut microbiota.</title>
        <authorList>
            <person name="Zou Y."/>
            <person name="Xue W."/>
            <person name="Luo G."/>
        </authorList>
    </citation>
    <scope>NUCLEOTIDE SEQUENCE [LARGE SCALE GENOMIC DNA]</scope>
    <source>
        <strain evidence="1 2">AF37-4</strain>
    </source>
</reference>
<dbReference type="AlphaFoldDB" id="A0A415LH42"/>
<protein>
    <submittedName>
        <fullName evidence="1">CopG family transcriptional regulator</fullName>
    </submittedName>
</protein>
<name>A0A415LH42_9FIRM</name>